<evidence type="ECO:0000256" key="6">
    <source>
        <dbReference type="ARBA" id="ARBA00022605"/>
    </source>
</evidence>
<evidence type="ECO:0000313" key="12">
    <source>
        <dbReference type="EMBL" id="HIZ73761.1"/>
    </source>
</evidence>
<comment type="subcellular location">
    <subcellularLocation>
        <location evidence="1 9">Cytoplasm</location>
    </subcellularLocation>
</comment>
<proteinExistence type="inferred from homology"/>
<organism evidence="12 13">
    <name type="scientific">Candidatus Mediterraneibacter stercoravium</name>
    <dbReference type="NCBI Taxonomy" id="2838685"/>
    <lineage>
        <taxon>Bacteria</taxon>
        <taxon>Bacillati</taxon>
        <taxon>Bacillota</taxon>
        <taxon>Clostridia</taxon>
        <taxon>Lachnospirales</taxon>
        <taxon>Lachnospiraceae</taxon>
        <taxon>Mediterraneibacter</taxon>
    </lineage>
</organism>
<dbReference type="PIRSF" id="PIRSF001549">
    <property type="entry name" value="His-tRNA_synth"/>
    <property type="match status" value="1"/>
</dbReference>
<dbReference type="InterPro" id="IPR006195">
    <property type="entry name" value="aa-tRNA-synth_II"/>
</dbReference>
<comment type="pathway">
    <text evidence="2 9">Amino-acid biosynthesis; L-histidine biosynthesis; L-histidine from 5-phospho-alpha-D-ribose 1-diphosphate: step 1/9.</text>
</comment>
<evidence type="ECO:0000256" key="8">
    <source>
        <dbReference type="ARBA" id="ARBA00025246"/>
    </source>
</evidence>
<dbReference type="Proteomes" id="UP000824116">
    <property type="component" value="Unassembled WGS sequence"/>
</dbReference>
<evidence type="ECO:0000256" key="1">
    <source>
        <dbReference type="ARBA" id="ARBA00004496"/>
    </source>
</evidence>
<dbReference type="PANTHER" id="PTHR43707:SF6">
    <property type="entry name" value="ATP PHOSPHORIBOSYLTRANSFERASE REGULATORY SUBUNIT"/>
    <property type="match status" value="1"/>
</dbReference>
<evidence type="ECO:0000259" key="11">
    <source>
        <dbReference type="PROSITE" id="PS50862"/>
    </source>
</evidence>
<keyword evidence="7 9" id="KW-0368">Histidine biosynthesis</keyword>
<dbReference type="PROSITE" id="PS50862">
    <property type="entry name" value="AA_TRNA_LIGASE_II"/>
    <property type="match status" value="1"/>
</dbReference>
<dbReference type="Pfam" id="PF13393">
    <property type="entry name" value="tRNA-synt_His"/>
    <property type="match status" value="1"/>
</dbReference>
<comment type="caution">
    <text evidence="12">The sequence shown here is derived from an EMBL/GenBank/DDBJ whole genome shotgun (WGS) entry which is preliminary data.</text>
</comment>
<keyword evidence="12" id="KW-0808">Transferase</keyword>
<dbReference type="GO" id="GO:0004821">
    <property type="term" value="F:histidine-tRNA ligase activity"/>
    <property type="evidence" value="ECO:0007669"/>
    <property type="project" value="TreeGrafter"/>
</dbReference>
<keyword evidence="12" id="KW-0328">Glycosyltransferase</keyword>
<dbReference type="InterPro" id="IPR004516">
    <property type="entry name" value="HisRS/HisZ"/>
</dbReference>
<dbReference type="GO" id="GO:0005737">
    <property type="term" value="C:cytoplasm"/>
    <property type="evidence" value="ECO:0007669"/>
    <property type="project" value="UniProtKB-SubCell"/>
</dbReference>
<name>A0A9D2K069_9FIRM</name>
<evidence type="ECO:0000256" key="4">
    <source>
        <dbReference type="ARBA" id="ARBA00020397"/>
    </source>
</evidence>
<reference evidence="12" key="1">
    <citation type="journal article" date="2021" name="PeerJ">
        <title>Extensive microbial diversity within the chicken gut microbiome revealed by metagenomics and culture.</title>
        <authorList>
            <person name="Gilroy R."/>
            <person name="Ravi A."/>
            <person name="Getino M."/>
            <person name="Pursley I."/>
            <person name="Horton D.L."/>
            <person name="Alikhan N.F."/>
            <person name="Baker D."/>
            <person name="Gharbi K."/>
            <person name="Hall N."/>
            <person name="Watson M."/>
            <person name="Adriaenssens E.M."/>
            <person name="Foster-Nyarko E."/>
            <person name="Jarju S."/>
            <person name="Secka A."/>
            <person name="Antonio M."/>
            <person name="Oren A."/>
            <person name="Chaudhuri R.R."/>
            <person name="La Ragione R."/>
            <person name="Hildebrand F."/>
            <person name="Pallen M.J."/>
        </authorList>
    </citation>
    <scope>NUCLEOTIDE SEQUENCE</scope>
    <source>
        <strain evidence="12">CHK196-3914</strain>
    </source>
</reference>
<dbReference type="PANTHER" id="PTHR43707">
    <property type="entry name" value="HISTIDYL-TRNA SYNTHETASE"/>
    <property type="match status" value="1"/>
</dbReference>
<evidence type="ECO:0000256" key="7">
    <source>
        <dbReference type="ARBA" id="ARBA00023102"/>
    </source>
</evidence>
<reference evidence="12" key="2">
    <citation type="submission" date="2021-04" db="EMBL/GenBank/DDBJ databases">
        <authorList>
            <person name="Gilroy R."/>
        </authorList>
    </citation>
    <scope>NUCLEOTIDE SEQUENCE</scope>
    <source>
        <strain evidence="12">CHK196-3914</strain>
    </source>
</reference>
<comment type="miscellaneous">
    <text evidence="9">This function is generally fulfilled by the C-terminal part of HisG, which is missing in some bacteria such as this one.</text>
</comment>
<dbReference type="InterPro" id="IPR004517">
    <property type="entry name" value="HisZ"/>
</dbReference>
<protein>
    <recommendedName>
        <fullName evidence="4 9">ATP phosphoribosyltransferase regulatory subunit</fullName>
    </recommendedName>
</protein>
<dbReference type="NCBIfam" id="TIGR00443">
    <property type="entry name" value="hisZ_biosyn_reg"/>
    <property type="match status" value="1"/>
</dbReference>
<accession>A0A9D2K069</accession>
<dbReference type="AlphaFoldDB" id="A0A9D2K069"/>
<evidence type="ECO:0000256" key="10">
    <source>
        <dbReference type="PIRSR" id="PIRSR001549-1"/>
    </source>
</evidence>
<feature type="binding site" evidence="10">
    <location>
        <position position="124"/>
    </location>
    <ligand>
        <name>L-histidine</name>
        <dbReference type="ChEBI" id="CHEBI:57595"/>
    </ligand>
</feature>
<evidence type="ECO:0000256" key="2">
    <source>
        <dbReference type="ARBA" id="ARBA00004667"/>
    </source>
</evidence>
<dbReference type="InterPro" id="IPR045864">
    <property type="entry name" value="aa-tRNA-synth_II/BPL/LPL"/>
</dbReference>
<dbReference type="GO" id="GO:0140096">
    <property type="term" value="F:catalytic activity, acting on a protein"/>
    <property type="evidence" value="ECO:0007669"/>
    <property type="project" value="UniProtKB-ARBA"/>
</dbReference>
<evidence type="ECO:0000313" key="13">
    <source>
        <dbReference type="Proteomes" id="UP000824116"/>
    </source>
</evidence>
<comment type="similarity">
    <text evidence="3 9">Belongs to the class-II aminoacyl-tRNA synthetase family. HisZ subfamily.</text>
</comment>
<dbReference type="GO" id="GO:0000105">
    <property type="term" value="P:L-histidine biosynthetic process"/>
    <property type="evidence" value="ECO:0007669"/>
    <property type="project" value="UniProtKB-UniRule"/>
</dbReference>
<feature type="domain" description="Aminoacyl-transfer RNA synthetases class-II family profile" evidence="11">
    <location>
        <begin position="25"/>
        <end position="323"/>
    </location>
</feature>
<gene>
    <name evidence="9 12" type="primary">hisZ</name>
    <name evidence="12" type="ORF">H9723_00755</name>
</gene>
<evidence type="ECO:0000256" key="9">
    <source>
        <dbReference type="HAMAP-Rule" id="MF_00125"/>
    </source>
</evidence>
<dbReference type="SUPFAM" id="SSF55681">
    <property type="entry name" value="Class II aaRS and biotin synthetases"/>
    <property type="match status" value="1"/>
</dbReference>
<feature type="binding site" evidence="10">
    <location>
        <begin position="80"/>
        <end position="82"/>
    </location>
    <ligand>
        <name>L-histidine</name>
        <dbReference type="ChEBI" id="CHEBI:57595"/>
    </ligand>
</feature>
<feature type="binding site" evidence="10">
    <location>
        <begin position="273"/>
        <end position="274"/>
    </location>
    <ligand>
        <name>L-histidine</name>
        <dbReference type="ChEBI" id="CHEBI:57595"/>
    </ligand>
</feature>
<dbReference type="InterPro" id="IPR041715">
    <property type="entry name" value="HisRS-like_core"/>
</dbReference>
<sequence length="417" mass="47857">MEQKLHTPEGVRDIYNRECETKLTLQRKLGSVLHLYGYQDIQTPTFEFDDVFRKEIGSTSTKELYRFFDRDGNILALRPDITPSVARAAATLFEGEDFPIRLCYVGNTFINHSSYQGRLKENTQMGAELIGLDSVEADAEMIAMVVDGLKKTGLTEFQVNIGHIDFIQSLLEATGLDAEEKEEVRELISNRNYFGVEEILDNRSVKENIKEAFRALPELTGGPEILEQAARVAPSADARLALARLQQIYRLLAIYKSEDHVTFDLSMMGSYGYYTGIIFRAYTYGTGDAVVRGGRYDHLLEKFGKNTPSIGFAIIVDELMNALNRQKISVEASHRNLLVYTEETRRWAIFLARDFREKGKNIEMLKREQEDTREKYEKYGKRSGIVSMLYLRDDFKIEMVNLRTGEEKIIDAKKKRR</sequence>
<evidence type="ECO:0000256" key="5">
    <source>
        <dbReference type="ARBA" id="ARBA00022490"/>
    </source>
</evidence>
<dbReference type="GO" id="GO:0006427">
    <property type="term" value="P:histidyl-tRNA aminoacylation"/>
    <property type="evidence" value="ECO:0007669"/>
    <property type="project" value="TreeGrafter"/>
</dbReference>
<dbReference type="CDD" id="cd00773">
    <property type="entry name" value="HisRS-like_core"/>
    <property type="match status" value="1"/>
</dbReference>
<dbReference type="EMBL" id="DXAY01000015">
    <property type="protein sequence ID" value="HIZ73761.1"/>
    <property type="molecule type" value="Genomic_DNA"/>
</dbReference>
<comment type="function">
    <text evidence="8 9">Required for the first step of histidine biosynthesis. May allow the feedback regulation of ATP phosphoribosyltransferase activity by histidine.</text>
</comment>
<keyword evidence="5 9" id="KW-0963">Cytoplasm</keyword>
<comment type="subunit">
    <text evidence="9">Heteromultimer composed of HisG and HisZ subunits.</text>
</comment>
<dbReference type="GO" id="GO:0016757">
    <property type="term" value="F:glycosyltransferase activity"/>
    <property type="evidence" value="ECO:0007669"/>
    <property type="project" value="UniProtKB-KW"/>
</dbReference>
<evidence type="ECO:0000256" key="3">
    <source>
        <dbReference type="ARBA" id="ARBA00005539"/>
    </source>
</evidence>
<dbReference type="Gene3D" id="3.30.930.10">
    <property type="entry name" value="Bira Bifunctional Protein, Domain 2"/>
    <property type="match status" value="1"/>
</dbReference>
<keyword evidence="6 9" id="KW-0028">Amino-acid biosynthesis</keyword>
<dbReference type="HAMAP" id="MF_00125">
    <property type="entry name" value="HisZ"/>
    <property type="match status" value="1"/>
</dbReference>
<feature type="binding site" evidence="10">
    <location>
        <position position="128"/>
    </location>
    <ligand>
        <name>L-histidine</name>
        <dbReference type="ChEBI" id="CHEBI:57595"/>
    </ligand>
</feature>